<dbReference type="GeneID" id="92026762"/>
<feature type="region of interest" description="Disordered" evidence="1">
    <location>
        <begin position="259"/>
        <end position="298"/>
    </location>
</feature>
<sequence>MATLHDALKCLRPKDFADVPLEDLGTWMSDVFANCEVAVNSVPHPPGGTDFALSKRSRNDANGATCAAEMTVSEARPPPIDPSHEELKKSWGKPVKTSDNGLAVSVYKMSGADKNGSWFARKSIHEGLGFTKWKKALQREFAESLAVEGGPGSGCVRGIGGDRRLEQRTVEGVGQMEVLQLSAQFPGPTAPREFITLLLTSDDALTEKSKPHITPLDDALDQVPRHYMVVSIPTEHPDAPPRDKEGLVKGQYESIEMIREIPLTPSKSKNSQSTDRRDSASEEDPETNPVEWIMITRSDPGGGIPRFMVDRGTPGSIVADTKKFLDWACARDHVPDPEEGIDPDEVQALTTGKPVDKAEIYDAAAGNGHGAGVPASIQVADHSKSAPHTRTVSTQSTTESSKSAGLVSNFTSVLENGIQSYAPQSVASYLQPSPQPESPASTESTESDTESLHSFTSAQQWTTATEHGSKKAPSDRLGPDTANNSSESLGASSSTGAKSATPSSQQTPYEKELAKLDAKRTALETRLRRQREKEASRTEANSAREEREKRKAQEKYEKEVAKLEAKREKEEKKMEERRRKDEGKREADRFRRDRDEWKGRAEVAETEVKLLKEQVKDLQKENTTLVQAMGRSEEGRAVLKAVADEIGAVGSDAGSAKSRASR</sequence>
<dbReference type="PANTHER" id="PTHR40370">
    <property type="entry name" value="EXPRESSED PROTEIN"/>
    <property type="match status" value="1"/>
</dbReference>
<dbReference type="Pfam" id="PF11274">
    <property type="entry name" value="DUF3074"/>
    <property type="match status" value="1"/>
</dbReference>
<dbReference type="CDD" id="cd08864">
    <property type="entry name" value="SRPBCC_DUF3074"/>
    <property type="match status" value="1"/>
</dbReference>
<dbReference type="RefSeq" id="XP_066651552.1">
    <property type="nucleotide sequence ID" value="XM_066793856.1"/>
</dbReference>
<evidence type="ECO:0000259" key="2">
    <source>
        <dbReference type="Pfam" id="PF11274"/>
    </source>
</evidence>
<dbReference type="Proteomes" id="UP001360953">
    <property type="component" value="Unassembled WGS sequence"/>
</dbReference>
<organism evidence="3 4">
    <name type="scientific">Phyllosticta citribraziliensis</name>
    <dbReference type="NCBI Taxonomy" id="989973"/>
    <lineage>
        <taxon>Eukaryota</taxon>
        <taxon>Fungi</taxon>
        <taxon>Dikarya</taxon>
        <taxon>Ascomycota</taxon>
        <taxon>Pezizomycotina</taxon>
        <taxon>Dothideomycetes</taxon>
        <taxon>Dothideomycetes incertae sedis</taxon>
        <taxon>Botryosphaeriales</taxon>
        <taxon>Phyllostictaceae</taxon>
        <taxon>Phyllosticta</taxon>
    </lineage>
</organism>
<dbReference type="Gene3D" id="3.30.530.20">
    <property type="match status" value="1"/>
</dbReference>
<accession>A0ABR1L907</accession>
<reference evidence="3 4" key="1">
    <citation type="submission" date="2024-04" db="EMBL/GenBank/DDBJ databases">
        <title>Phyllosticta paracitricarpa is synonymous to the EU quarantine fungus P. citricarpa based on phylogenomic analyses.</title>
        <authorList>
            <consortium name="Lawrence Berkeley National Laboratory"/>
            <person name="Van ingen-buijs V.A."/>
            <person name="Van westerhoven A.C."/>
            <person name="Haridas S."/>
            <person name="Skiadas P."/>
            <person name="Martin F."/>
            <person name="Groenewald J.Z."/>
            <person name="Crous P.W."/>
            <person name="Seidl M.F."/>
        </authorList>
    </citation>
    <scope>NUCLEOTIDE SEQUENCE [LARGE SCALE GENOMIC DNA]</scope>
    <source>
        <strain evidence="3 4">CPC 17464</strain>
    </source>
</reference>
<feature type="compositionally biased region" description="Low complexity" evidence="1">
    <location>
        <begin position="485"/>
        <end position="504"/>
    </location>
</feature>
<dbReference type="SUPFAM" id="SSF55961">
    <property type="entry name" value="Bet v1-like"/>
    <property type="match status" value="1"/>
</dbReference>
<protein>
    <recommendedName>
        <fullName evidence="2">DUF3074 domain-containing protein</fullName>
    </recommendedName>
</protein>
<evidence type="ECO:0000313" key="4">
    <source>
        <dbReference type="Proteomes" id="UP001360953"/>
    </source>
</evidence>
<keyword evidence="4" id="KW-1185">Reference proteome</keyword>
<evidence type="ECO:0000256" key="1">
    <source>
        <dbReference type="SAM" id="MobiDB-lite"/>
    </source>
</evidence>
<dbReference type="EMBL" id="JBBPEH010000012">
    <property type="protein sequence ID" value="KAK7531728.1"/>
    <property type="molecule type" value="Genomic_DNA"/>
</dbReference>
<feature type="compositionally biased region" description="Polar residues" evidence="1">
    <location>
        <begin position="452"/>
        <end position="466"/>
    </location>
</feature>
<name>A0ABR1L907_9PEZI</name>
<gene>
    <name evidence="3" type="ORF">J3D65DRAFT_126484</name>
</gene>
<proteinExistence type="predicted"/>
<feature type="domain" description="DUF3074" evidence="2">
    <location>
        <begin position="118"/>
        <end position="328"/>
    </location>
</feature>
<dbReference type="InterPro" id="IPR023393">
    <property type="entry name" value="START-like_dom_sf"/>
</dbReference>
<dbReference type="PANTHER" id="PTHR40370:SF1">
    <property type="entry name" value="DUF3074 DOMAIN-CONTAINING PROTEIN"/>
    <property type="match status" value="1"/>
</dbReference>
<feature type="region of interest" description="Disordered" evidence="1">
    <location>
        <begin position="74"/>
        <end position="94"/>
    </location>
</feature>
<feature type="region of interest" description="Disordered" evidence="1">
    <location>
        <begin position="428"/>
        <end position="594"/>
    </location>
</feature>
<feature type="compositionally biased region" description="Basic and acidic residues" evidence="1">
    <location>
        <begin position="467"/>
        <end position="478"/>
    </location>
</feature>
<evidence type="ECO:0000313" key="3">
    <source>
        <dbReference type="EMBL" id="KAK7531728.1"/>
    </source>
</evidence>
<feature type="compositionally biased region" description="Basic and acidic residues" evidence="1">
    <location>
        <begin position="509"/>
        <end position="594"/>
    </location>
</feature>
<feature type="region of interest" description="Disordered" evidence="1">
    <location>
        <begin position="380"/>
        <end position="404"/>
    </location>
</feature>
<feature type="compositionally biased region" description="Polar residues" evidence="1">
    <location>
        <begin position="386"/>
        <end position="404"/>
    </location>
</feature>
<dbReference type="InterPro" id="IPR024500">
    <property type="entry name" value="DUF3074"/>
</dbReference>
<comment type="caution">
    <text evidence="3">The sequence shown here is derived from an EMBL/GenBank/DDBJ whole genome shotgun (WGS) entry which is preliminary data.</text>
</comment>